<dbReference type="GO" id="GO:0032259">
    <property type="term" value="P:methylation"/>
    <property type="evidence" value="ECO:0007669"/>
    <property type="project" value="UniProtKB-KW"/>
</dbReference>
<evidence type="ECO:0000259" key="1">
    <source>
        <dbReference type="Pfam" id="PF08241"/>
    </source>
</evidence>
<dbReference type="AlphaFoldDB" id="A0A1G5KJE3"/>
<dbReference type="PANTHER" id="PTHR43460">
    <property type="entry name" value="METHYLTRANSFERASE"/>
    <property type="match status" value="1"/>
</dbReference>
<reference evidence="3" key="1">
    <citation type="submission" date="2016-10" db="EMBL/GenBank/DDBJ databases">
        <authorList>
            <person name="Varghese N."/>
            <person name="Submissions S."/>
        </authorList>
    </citation>
    <scope>NUCLEOTIDE SEQUENCE [LARGE SCALE GENOMIC DNA]</scope>
    <source>
        <strain evidence="3">BL9</strain>
    </source>
</reference>
<dbReference type="EMBL" id="FMVM01000015">
    <property type="protein sequence ID" value="SCZ00676.1"/>
    <property type="molecule type" value="Genomic_DNA"/>
</dbReference>
<feature type="domain" description="Methyltransferase type 11" evidence="1">
    <location>
        <begin position="80"/>
        <end position="165"/>
    </location>
</feature>
<dbReference type="SUPFAM" id="SSF53335">
    <property type="entry name" value="S-adenosyl-L-methionine-dependent methyltransferases"/>
    <property type="match status" value="1"/>
</dbReference>
<keyword evidence="2" id="KW-0489">Methyltransferase</keyword>
<name>A0A1G5KJE3_9BACL</name>
<dbReference type="Pfam" id="PF08241">
    <property type="entry name" value="Methyltransf_11"/>
    <property type="match status" value="1"/>
</dbReference>
<sequence>MKTSNNAGSKNTINTSSMMPAEQLAAMKERFEQGLKEAEQPFHGWDFGYITDSGRMQSGVLCWSYDEMARSCMKDAKRMLDMGTGGGELLSSLHPLPPYTCATEGYAPNIAIAKDRLSPLGVNVYPVTDDSQLPFADGEFDLILNRHESYNPREVWRLLSEGGVFLTQQVGWSDCREINDRLGIPMPSDYAGWELDFAVDQMVRNGFHIWDQREATPVQRFYDIGALVYYLNTIPWQVPDFTVERFREPLWEIHLEMERHGFWEVQQKRFIIGATKNK</sequence>
<dbReference type="CDD" id="cd02440">
    <property type="entry name" value="AdoMet_MTases"/>
    <property type="match status" value="1"/>
</dbReference>
<dbReference type="PANTHER" id="PTHR43460:SF1">
    <property type="entry name" value="METHYLTRANSFERASE TYPE 11 DOMAIN-CONTAINING PROTEIN"/>
    <property type="match status" value="1"/>
</dbReference>
<dbReference type="STRING" id="582692.SAMN05720606_115118"/>
<organism evidence="2 3">
    <name type="scientific">Paenibacillus polysaccharolyticus</name>
    <dbReference type="NCBI Taxonomy" id="582692"/>
    <lineage>
        <taxon>Bacteria</taxon>
        <taxon>Bacillati</taxon>
        <taxon>Bacillota</taxon>
        <taxon>Bacilli</taxon>
        <taxon>Bacillales</taxon>
        <taxon>Paenibacillaceae</taxon>
        <taxon>Paenibacillus</taxon>
    </lineage>
</organism>
<dbReference type="InterPro" id="IPR013216">
    <property type="entry name" value="Methyltransf_11"/>
</dbReference>
<dbReference type="InterPro" id="IPR052939">
    <property type="entry name" value="23S_rRNA_MeTrnsfrase_RlmA"/>
</dbReference>
<accession>A0A1G5KJE3</accession>
<dbReference type="Gene3D" id="3.40.50.150">
    <property type="entry name" value="Vaccinia Virus protein VP39"/>
    <property type="match status" value="1"/>
</dbReference>
<evidence type="ECO:0000313" key="3">
    <source>
        <dbReference type="Proteomes" id="UP000198538"/>
    </source>
</evidence>
<protein>
    <submittedName>
        <fullName evidence="2">Methyltransferase domain-containing protein</fullName>
    </submittedName>
</protein>
<dbReference type="GO" id="GO:0008757">
    <property type="term" value="F:S-adenosylmethionine-dependent methyltransferase activity"/>
    <property type="evidence" value="ECO:0007669"/>
    <property type="project" value="InterPro"/>
</dbReference>
<dbReference type="InterPro" id="IPR029063">
    <property type="entry name" value="SAM-dependent_MTases_sf"/>
</dbReference>
<keyword evidence="2" id="KW-0808">Transferase</keyword>
<proteinExistence type="predicted"/>
<keyword evidence="3" id="KW-1185">Reference proteome</keyword>
<dbReference type="Proteomes" id="UP000198538">
    <property type="component" value="Unassembled WGS sequence"/>
</dbReference>
<gene>
    <name evidence="2" type="ORF">SAMN05720606_115118</name>
</gene>
<evidence type="ECO:0000313" key="2">
    <source>
        <dbReference type="EMBL" id="SCZ00676.1"/>
    </source>
</evidence>